<proteinExistence type="predicted"/>
<dbReference type="Gene3D" id="3.80.10.10">
    <property type="entry name" value="Ribonuclease Inhibitor"/>
    <property type="match status" value="2"/>
</dbReference>
<dbReference type="Pfam" id="PF13306">
    <property type="entry name" value="LRR_5"/>
    <property type="match status" value="2"/>
</dbReference>
<evidence type="ECO:0000313" key="2">
    <source>
        <dbReference type="Proteomes" id="UP001470230"/>
    </source>
</evidence>
<comment type="caution">
    <text evidence="1">The sequence shown here is derived from an EMBL/GenBank/DDBJ whole genome shotgun (WGS) entry which is preliminary data.</text>
</comment>
<accession>A0ABR2GX30</accession>
<sequence length="340" mass="39655">MVNGCWKYIPKILQCKKFQNIIENVQNWCLNKTFDCGEDIIFGTMASLTYMFRCKKECFHMWSLIYKKGIKYLKTINPDINWEDIIRNKSNISQISNDLQSIPLKKASIKDLIYELNVEERTAKLIRNERNDEDVYIPTSILYNNKEYIITCISSGAFKGSNTIKSVQFPLDSEVRIIEKNAFVESSIEKLFIPSKMSVLEEGWCNGTSRLTNVGVMPNNRYFMYLNNKMIIGKKNNDSNETYDTVHFVRRDIKKVEIPSFIERIESFSFSTTEIEKITIPSKVTYIGKCAFSSCKKLQHVEIENDSKLQYIEQDAFENTSIQNIPVPSCLTQNYWHKNE</sequence>
<reference evidence="1 2" key="1">
    <citation type="submission" date="2024-04" db="EMBL/GenBank/DDBJ databases">
        <title>Tritrichomonas musculus Genome.</title>
        <authorList>
            <person name="Alves-Ferreira E."/>
            <person name="Grigg M."/>
            <person name="Lorenzi H."/>
            <person name="Galac M."/>
        </authorList>
    </citation>
    <scope>NUCLEOTIDE SEQUENCE [LARGE SCALE GENOMIC DNA]</scope>
    <source>
        <strain evidence="1 2">EAF2021</strain>
    </source>
</reference>
<dbReference type="InterPro" id="IPR032675">
    <property type="entry name" value="LRR_dom_sf"/>
</dbReference>
<dbReference type="InterPro" id="IPR026906">
    <property type="entry name" value="LRR_5"/>
</dbReference>
<protein>
    <submittedName>
        <fullName evidence="1">Uncharacterized protein</fullName>
    </submittedName>
</protein>
<dbReference type="SUPFAM" id="SSF52058">
    <property type="entry name" value="L domain-like"/>
    <property type="match status" value="1"/>
</dbReference>
<gene>
    <name evidence="1" type="ORF">M9Y10_033127</name>
</gene>
<evidence type="ECO:0000313" key="1">
    <source>
        <dbReference type="EMBL" id="KAK8838499.1"/>
    </source>
</evidence>
<keyword evidence="2" id="KW-1185">Reference proteome</keyword>
<dbReference type="EMBL" id="JAPFFF010000055">
    <property type="protein sequence ID" value="KAK8838499.1"/>
    <property type="molecule type" value="Genomic_DNA"/>
</dbReference>
<organism evidence="1 2">
    <name type="scientific">Tritrichomonas musculus</name>
    <dbReference type="NCBI Taxonomy" id="1915356"/>
    <lineage>
        <taxon>Eukaryota</taxon>
        <taxon>Metamonada</taxon>
        <taxon>Parabasalia</taxon>
        <taxon>Tritrichomonadida</taxon>
        <taxon>Tritrichomonadidae</taxon>
        <taxon>Tritrichomonas</taxon>
    </lineage>
</organism>
<dbReference type="Proteomes" id="UP001470230">
    <property type="component" value="Unassembled WGS sequence"/>
</dbReference>
<name>A0ABR2GX30_9EUKA</name>